<dbReference type="EMBL" id="BOMS01000031">
    <property type="protein sequence ID" value="GIE66339.1"/>
    <property type="molecule type" value="Genomic_DNA"/>
</dbReference>
<dbReference type="SUPFAM" id="SSF53649">
    <property type="entry name" value="Alkaline phosphatase-like"/>
    <property type="match status" value="1"/>
</dbReference>
<dbReference type="InterPro" id="IPR024607">
    <property type="entry name" value="Sulfatase_CS"/>
</dbReference>
<dbReference type="PANTHER" id="PTHR43108">
    <property type="entry name" value="N-ACETYLGLUCOSAMINE-6-SULFATASE FAMILY MEMBER"/>
    <property type="match status" value="1"/>
</dbReference>
<evidence type="ECO:0000256" key="1">
    <source>
        <dbReference type="ARBA" id="ARBA00008779"/>
    </source>
</evidence>
<dbReference type="InterPro" id="IPR017850">
    <property type="entry name" value="Alkaline_phosphatase_core_sf"/>
</dbReference>
<evidence type="ECO:0000256" key="5">
    <source>
        <dbReference type="SAM" id="SignalP"/>
    </source>
</evidence>
<dbReference type="InterPro" id="IPR000917">
    <property type="entry name" value="Sulfatase_N"/>
</dbReference>
<proteinExistence type="inferred from homology"/>
<reference evidence="7 8" key="1">
    <citation type="submission" date="2021-01" db="EMBL/GenBank/DDBJ databases">
        <title>Whole genome shotgun sequence of Actinoplanes palleronii NBRC 14916.</title>
        <authorList>
            <person name="Komaki H."/>
            <person name="Tamura T."/>
        </authorList>
    </citation>
    <scope>NUCLEOTIDE SEQUENCE [LARGE SCALE GENOMIC DNA]</scope>
    <source>
        <strain evidence="7 8">NBRC 14916</strain>
    </source>
</reference>
<evidence type="ECO:0000256" key="3">
    <source>
        <dbReference type="ARBA" id="ARBA00022801"/>
    </source>
</evidence>
<keyword evidence="4" id="KW-0325">Glycoprotein</keyword>
<gene>
    <name evidence="7" type="ORF">Apa02nite_024470</name>
</gene>
<dbReference type="PIRSF" id="PIRSF036666">
    <property type="entry name" value="G6S"/>
    <property type="match status" value="1"/>
</dbReference>
<evidence type="ECO:0000256" key="4">
    <source>
        <dbReference type="ARBA" id="ARBA00023180"/>
    </source>
</evidence>
<dbReference type="CDD" id="cd16147">
    <property type="entry name" value="G6S"/>
    <property type="match status" value="1"/>
</dbReference>
<protein>
    <submittedName>
        <fullName evidence="7">N-acetylglucosamine-6-sulfatase</fullName>
    </submittedName>
</protein>
<dbReference type="PROSITE" id="PS51257">
    <property type="entry name" value="PROKAR_LIPOPROTEIN"/>
    <property type="match status" value="1"/>
</dbReference>
<comment type="similarity">
    <text evidence="1">Belongs to the sulfatase family.</text>
</comment>
<dbReference type="Proteomes" id="UP000624709">
    <property type="component" value="Unassembled WGS sequence"/>
</dbReference>
<feature type="signal peptide" evidence="5">
    <location>
        <begin position="1"/>
        <end position="25"/>
    </location>
</feature>
<name>A0ABQ4B6P2_9ACTN</name>
<dbReference type="InterPro" id="IPR012251">
    <property type="entry name" value="GlcNAc_6-SO4ase"/>
</dbReference>
<evidence type="ECO:0000313" key="8">
    <source>
        <dbReference type="Proteomes" id="UP000624709"/>
    </source>
</evidence>
<dbReference type="RefSeq" id="WP_203825126.1">
    <property type="nucleotide sequence ID" value="NZ_BAAATY010000006.1"/>
</dbReference>
<feature type="domain" description="Sulfatase N-terminal" evidence="6">
    <location>
        <begin position="44"/>
        <end position="377"/>
    </location>
</feature>
<keyword evidence="3" id="KW-0378">Hydrolase</keyword>
<evidence type="ECO:0000259" key="6">
    <source>
        <dbReference type="Pfam" id="PF00884"/>
    </source>
</evidence>
<feature type="chain" id="PRO_5046738122" evidence="5">
    <location>
        <begin position="26"/>
        <end position="505"/>
    </location>
</feature>
<accession>A0ABQ4B6P2</accession>
<dbReference type="Gene3D" id="3.40.720.10">
    <property type="entry name" value="Alkaline Phosphatase, subunit A"/>
    <property type="match status" value="1"/>
</dbReference>
<keyword evidence="2 5" id="KW-0732">Signal</keyword>
<sequence length="505" mass="55012">MIPRLRRALAGVLAVTLLAAAGCTADDWPAVPAPSTATGGDPRPNIVFVLTDDLSANLVPYLPSVLALQKEGTTFTDYTVTDSLCCPSRASILRGQYPHHTGIFKNHGADGGFQLFHSRGEEKSTFATDLQAAGYRTAFLGKYLNEYLPRNTQGTGRPYVPPGWDEWYVGGNAYQNYDYALNENGVVTTYGHRPQDYLTDVLSAKASAFITTAAASGRPFMMEVATYTPHSPYTPAVADTSKFLDVKAPRTAAYDTIPDHAPHWLSRHAPLTTKQRQTLDLEFRRRVQAVQSVDRMITSLRATLDRAGVAGDTIVVFNSDNGYHMGEYRLTSGKQTAFDTDVNVPLVVAGPGVRAGQTVPAVVENIDLRPTFAELAGTTAPTPEVDGRSLVPLLSGVTPPDWRDTALIEHRDPATDPHDPDYERDSANIPPAYNALRTRTFTYVEYVDGSKEFYDRTTDPAMLDNVIAQLTPQRLAQLHQQVLTLTACEGQSACATAGRSRRSGS</sequence>
<dbReference type="PANTHER" id="PTHR43108:SF8">
    <property type="entry name" value="SD21168P"/>
    <property type="match status" value="1"/>
</dbReference>
<evidence type="ECO:0000313" key="7">
    <source>
        <dbReference type="EMBL" id="GIE66339.1"/>
    </source>
</evidence>
<comment type="caution">
    <text evidence="7">The sequence shown here is derived from an EMBL/GenBank/DDBJ whole genome shotgun (WGS) entry which is preliminary data.</text>
</comment>
<organism evidence="7 8">
    <name type="scientific">Actinoplanes palleronii</name>
    <dbReference type="NCBI Taxonomy" id="113570"/>
    <lineage>
        <taxon>Bacteria</taxon>
        <taxon>Bacillati</taxon>
        <taxon>Actinomycetota</taxon>
        <taxon>Actinomycetes</taxon>
        <taxon>Micromonosporales</taxon>
        <taxon>Micromonosporaceae</taxon>
        <taxon>Actinoplanes</taxon>
    </lineage>
</organism>
<evidence type="ECO:0000256" key="2">
    <source>
        <dbReference type="ARBA" id="ARBA00022729"/>
    </source>
</evidence>
<dbReference type="Pfam" id="PF00884">
    <property type="entry name" value="Sulfatase"/>
    <property type="match status" value="1"/>
</dbReference>
<dbReference type="PROSITE" id="PS00523">
    <property type="entry name" value="SULFATASE_1"/>
    <property type="match status" value="1"/>
</dbReference>
<keyword evidence="8" id="KW-1185">Reference proteome</keyword>